<organism evidence="2 3">
    <name type="scientific">Kutzneria buriramensis</name>
    <dbReference type="NCBI Taxonomy" id="1045776"/>
    <lineage>
        <taxon>Bacteria</taxon>
        <taxon>Bacillati</taxon>
        <taxon>Actinomycetota</taxon>
        <taxon>Actinomycetes</taxon>
        <taxon>Pseudonocardiales</taxon>
        <taxon>Pseudonocardiaceae</taxon>
        <taxon>Kutzneria</taxon>
    </lineage>
</organism>
<dbReference type="PANTHER" id="PTHR13136">
    <property type="entry name" value="TESTIS DEVELOPMENT PROTEIN PRTD"/>
    <property type="match status" value="1"/>
</dbReference>
<comment type="caution">
    <text evidence="2">The sequence shown here is derived from an EMBL/GenBank/DDBJ whole genome shotgun (WGS) entry which is preliminary data.</text>
</comment>
<evidence type="ECO:0000313" key="2">
    <source>
        <dbReference type="EMBL" id="REH55843.1"/>
    </source>
</evidence>
<sequence length="204" mass="21334">MTRTQVETPFGPARAELHCAAESRAALLLGHGAGGGIEAPDLVAATRAATAAGVHVALVEQPYRVAGRRAPAPAKQLDAAWLAVVEDLGERWFEGLPLLFGGRSSGARVACRTSSDGSAVAVLCLAFPVHPPGKPDKTRLPELDGVEVPTLVVQGSRDPFGMPEPAHHREVVTLAGDHSLKADVSGVTKAVTEWLNRVLHTLDA</sequence>
<evidence type="ECO:0000313" key="3">
    <source>
        <dbReference type="Proteomes" id="UP000256269"/>
    </source>
</evidence>
<dbReference type="OrthoDB" id="652634at2"/>
<evidence type="ECO:0000259" key="1">
    <source>
        <dbReference type="Pfam" id="PF20408"/>
    </source>
</evidence>
<dbReference type="InterPro" id="IPR029058">
    <property type="entry name" value="AB_hydrolase_fold"/>
</dbReference>
<reference evidence="2 3" key="1">
    <citation type="submission" date="2018-08" db="EMBL/GenBank/DDBJ databases">
        <title>Genomic Encyclopedia of Archaeal and Bacterial Type Strains, Phase II (KMG-II): from individual species to whole genera.</title>
        <authorList>
            <person name="Goeker M."/>
        </authorList>
    </citation>
    <scope>NUCLEOTIDE SEQUENCE [LARGE SCALE GENOMIC DNA]</scope>
    <source>
        <strain evidence="2 3">DSM 45791</strain>
    </source>
</reference>
<dbReference type="Gene3D" id="3.40.50.1820">
    <property type="entry name" value="alpha/beta hydrolase"/>
    <property type="match status" value="1"/>
</dbReference>
<dbReference type="Pfam" id="PF20408">
    <property type="entry name" value="Abhydrolase_11"/>
    <property type="match status" value="1"/>
</dbReference>
<gene>
    <name evidence="2" type="ORF">BCF44_101869</name>
</gene>
<protein>
    <recommendedName>
        <fullName evidence="1">KANL3/Tex30 alpha/beta hydrolase-like domain-containing protein</fullName>
    </recommendedName>
</protein>
<feature type="domain" description="KANL3/Tex30 alpha/beta hydrolase-like" evidence="1">
    <location>
        <begin position="24"/>
        <end position="184"/>
    </location>
</feature>
<keyword evidence="3" id="KW-1185">Reference proteome</keyword>
<proteinExistence type="predicted"/>
<dbReference type="Proteomes" id="UP000256269">
    <property type="component" value="Unassembled WGS sequence"/>
</dbReference>
<dbReference type="AlphaFoldDB" id="A0A3E0IAS9"/>
<dbReference type="InterPro" id="IPR046879">
    <property type="entry name" value="KANL3/Tex30_Abhydrolase"/>
</dbReference>
<accession>A0A3E0IAS9</accession>
<name>A0A3E0IAS9_9PSEU</name>
<dbReference type="InterPro" id="IPR026555">
    <property type="entry name" value="NSL3/Tex30"/>
</dbReference>
<dbReference type="PANTHER" id="PTHR13136:SF11">
    <property type="entry name" value="TESTIS-EXPRESSED PROTEIN 30"/>
    <property type="match status" value="1"/>
</dbReference>
<dbReference type="EMBL" id="QUNO01000001">
    <property type="protein sequence ID" value="REH55843.1"/>
    <property type="molecule type" value="Genomic_DNA"/>
</dbReference>
<dbReference type="SUPFAM" id="SSF53474">
    <property type="entry name" value="alpha/beta-Hydrolases"/>
    <property type="match status" value="1"/>
</dbReference>
<dbReference type="RefSeq" id="WP_116172679.1">
    <property type="nucleotide sequence ID" value="NZ_CP144375.1"/>
</dbReference>